<dbReference type="PANTHER" id="PTHR23506:SF23">
    <property type="entry name" value="GH10249P"/>
    <property type="match status" value="1"/>
</dbReference>
<keyword evidence="5 6" id="KW-0472">Membrane</keyword>
<sequence>MSNSPPNALPPRTLSVRALVVASLALFVDNLVIGLAVPVLPLLPAVVEAGPAMTGVLFASYAIALVLAALLSGRLVDRVGPKTPLLIGMVGLAAATLIFAIGEPYWLLLVARFAQGVAGGMSWVAGLALIAATTSFDKRGMAMGIAISTITLGVLIGPPVAGFMVEEFGTASPFILAACVAILDGILRITLVRNVPRTTDDTGGPLTVLRVPGSWSIIIAIAIGAAVIAALEPVLPVHLDASPLLIGLLFALAALVGVIANPIVGAMVSRVSPRLLIGLGIASVVASLLLVGWSTPIWLIAVGMGLLGAAAAFLQAPATALISVQGFRSQPPTLGGSYALYTLAYAVGLAVGPLLAGFGVEQLGFAGAMTVTAALLAVVGVISLGRLPGMPTGQRQMPTPQPRLKLDPRCRYAESRIPGTCESPAGLSARG</sequence>
<dbReference type="CDD" id="cd17325">
    <property type="entry name" value="MFS_MdtG_SLC18_like"/>
    <property type="match status" value="1"/>
</dbReference>
<organism evidence="8 9">
    <name type="scientific">Corynebacterium cystitidis DSM 20524</name>
    <dbReference type="NCBI Taxonomy" id="1121357"/>
    <lineage>
        <taxon>Bacteria</taxon>
        <taxon>Bacillati</taxon>
        <taxon>Actinomycetota</taxon>
        <taxon>Actinomycetes</taxon>
        <taxon>Mycobacteriales</taxon>
        <taxon>Corynebacteriaceae</taxon>
        <taxon>Corynebacterium</taxon>
    </lineage>
</organism>
<feature type="transmembrane region" description="Helical" evidence="6">
    <location>
        <begin position="243"/>
        <end position="263"/>
    </location>
</feature>
<proteinExistence type="predicted"/>
<dbReference type="GO" id="GO:0005886">
    <property type="term" value="C:plasma membrane"/>
    <property type="evidence" value="ECO:0007669"/>
    <property type="project" value="UniProtKB-SubCell"/>
</dbReference>
<feature type="transmembrane region" description="Helical" evidence="6">
    <location>
        <begin position="275"/>
        <end position="291"/>
    </location>
</feature>
<evidence type="ECO:0000256" key="3">
    <source>
        <dbReference type="ARBA" id="ARBA00022692"/>
    </source>
</evidence>
<comment type="subcellular location">
    <subcellularLocation>
        <location evidence="1">Cell membrane</location>
        <topology evidence="1">Multi-pass membrane protein</topology>
    </subcellularLocation>
</comment>
<dbReference type="PRINTS" id="PR01035">
    <property type="entry name" value="TCRTETA"/>
</dbReference>
<evidence type="ECO:0000256" key="5">
    <source>
        <dbReference type="ARBA" id="ARBA00023136"/>
    </source>
</evidence>
<feature type="transmembrane region" description="Helical" evidence="6">
    <location>
        <begin position="338"/>
        <end position="359"/>
    </location>
</feature>
<evidence type="ECO:0000313" key="8">
    <source>
        <dbReference type="EMBL" id="SES27296.1"/>
    </source>
</evidence>
<evidence type="ECO:0000256" key="1">
    <source>
        <dbReference type="ARBA" id="ARBA00004651"/>
    </source>
</evidence>
<accession>A0A1H9W017</accession>
<dbReference type="Proteomes" id="UP000198929">
    <property type="component" value="Unassembled WGS sequence"/>
</dbReference>
<dbReference type="Pfam" id="PF07690">
    <property type="entry name" value="MFS_1"/>
    <property type="match status" value="1"/>
</dbReference>
<feature type="transmembrane region" description="Helical" evidence="6">
    <location>
        <begin position="171"/>
        <end position="191"/>
    </location>
</feature>
<dbReference type="InterPro" id="IPR020846">
    <property type="entry name" value="MFS_dom"/>
</dbReference>
<feature type="transmembrane region" description="Helical" evidence="6">
    <location>
        <begin position="212"/>
        <end position="231"/>
    </location>
</feature>
<dbReference type="InterPro" id="IPR001958">
    <property type="entry name" value="Tet-R_TetA/multi-R_MdtG-like"/>
</dbReference>
<dbReference type="InterPro" id="IPR011701">
    <property type="entry name" value="MFS"/>
</dbReference>
<keyword evidence="9" id="KW-1185">Reference proteome</keyword>
<gene>
    <name evidence="8" type="ORF">SAMN05661109_02479</name>
</gene>
<dbReference type="AlphaFoldDB" id="A0A1H9W017"/>
<keyword evidence="2" id="KW-0813">Transport</keyword>
<feature type="transmembrane region" description="Helical" evidence="6">
    <location>
        <begin position="85"/>
        <end position="107"/>
    </location>
</feature>
<feature type="transmembrane region" description="Helical" evidence="6">
    <location>
        <begin position="144"/>
        <end position="165"/>
    </location>
</feature>
<feature type="transmembrane region" description="Helical" evidence="6">
    <location>
        <begin position="113"/>
        <end position="132"/>
    </location>
</feature>
<protein>
    <submittedName>
        <fullName evidence="8">Multidrug resistance protein</fullName>
    </submittedName>
</protein>
<dbReference type="STRING" id="1121357.SAMN05661109_02479"/>
<dbReference type="Gene3D" id="1.20.1250.20">
    <property type="entry name" value="MFS general substrate transporter like domains"/>
    <property type="match status" value="1"/>
</dbReference>
<feature type="transmembrane region" description="Helical" evidence="6">
    <location>
        <begin position="52"/>
        <end position="73"/>
    </location>
</feature>
<evidence type="ECO:0000256" key="4">
    <source>
        <dbReference type="ARBA" id="ARBA00022989"/>
    </source>
</evidence>
<feature type="transmembrane region" description="Helical" evidence="6">
    <location>
        <begin position="297"/>
        <end position="317"/>
    </location>
</feature>
<feature type="domain" description="Major facilitator superfamily (MFS) profile" evidence="7">
    <location>
        <begin position="18"/>
        <end position="391"/>
    </location>
</feature>
<feature type="transmembrane region" description="Helical" evidence="6">
    <location>
        <begin position="365"/>
        <end position="387"/>
    </location>
</feature>
<dbReference type="GO" id="GO:0022857">
    <property type="term" value="F:transmembrane transporter activity"/>
    <property type="evidence" value="ECO:0007669"/>
    <property type="project" value="InterPro"/>
</dbReference>
<dbReference type="InterPro" id="IPR036259">
    <property type="entry name" value="MFS_trans_sf"/>
</dbReference>
<evidence type="ECO:0000256" key="6">
    <source>
        <dbReference type="SAM" id="Phobius"/>
    </source>
</evidence>
<dbReference type="EMBL" id="FOGQ01000015">
    <property type="protein sequence ID" value="SES27296.1"/>
    <property type="molecule type" value="Genomic_DNA"/>
</dbReference>
<keyword evidence="4 6" id="KW-1133">Transmembrane helix</keyword>
<feature type="transmembrane region" description="Helical" evidence="6">
    <location>
        <begin position="18"/>
        <end position="40"/>
    </location>
</feature>
<evidence type="ECO:0000259" key="7">
    <source>
        <dbReference type="PROSITE" id="PS50850"/>
    </source>
</evidence>
<dbReference type="PANTHER" id="PTHR23506">
    <property type="entry name" value="GH10249P"/>
    <property type="match status" value="1"/>
</dbReference>
<reference evidence="9" key="1">
    <citation type="submission" date="2016-10" db="EMBL/GenBank/DDBJ databases">
        <authorList>
            <person name="Varghese N."/>
            <person name="Submissions S."/>
        </authorList>
    </citation>
    <scope>NUCLEOTIDE SEQUENCE [LARGE SCALE GENOMIC DNA]</scope>
    <source>
        <strain evidence="9">DSM 20524</strain>
    </source>
</reference>
<keyword evidence="3 6" id="KW-0812">Transmembrane</keyword>
<dbReference type="SUPFAM" id="SSF103473">
    <property type="entry name" value="MFS general substrate transporter"/>
    <property type="match status" value="1"/>
</dbReference>
<dbReference type="RefSeq" id="WP_092260597.1">
    <property type="nucleotide sequence ID" value="NZ_CP047199.1"/>
</dbReference>
<dbReference type="PROSITE" id="PS50850">
    <property type="entry name" value="MFS"/>
    <property type="match status" value="1"/>
</dbReference>
<evidence type="ECO:0000256" key="2">
    <source>
        <dbReference type="ARBA" id="ARBA00022448"/>
    </source>
</evidence>
<evidence type="ECO:0000313" key="9">
    <source>
        <dbReference type="Proteomes" id="UP000198929"/>
    </source>
</evidence>
<dbReference type="InterPro" id="IPR050930">
    <property type="entry name" value="MFS_Vesicular_Transporter"/>
</dbReference>
<name>A0A1H9W017_9CORY</name>